<feature type="transmembrane region" description="Helical" evidence="7">
    <location>
        <begin position="276"/>
        <end position="299"/>
    </location>
</feature>
<feature type="domain" description="ABC transmembrane type-1" evidence="8">
    <location>
        <begin position="98"/>
        <end position="299"/>
    </location>
</feature>
<dbReference type="AlphaFoldDB" id="A0A0U3N3Z6"/>
<protein>
    <submittedName>
        <fullName evidence="9">Peptide ABC transporter permease</fullName>
    </submittedName>
</protein>
<dbReference type="InterPro" id="IPR035906">
    <property type="entry name" value="MetI-like_sf"/>
</dbReference>
<feature type="transmembrane region" description="Helical" evidence="7">
    <location>
        <begin position="176"/>
        <end position="196"/>
    </location>
</feature>
<evidence type="ECO:0000256" key="6">
    <source>
        <dbReference type="ARBA" id="ARBA00023136"/>
    </source>
</evidence>
<dbReference type="KEGG" id="pphr:APZ00_02075"/>
<feature type="transmembrane region" description="Helical" evidence="7">
    <location>
        <begin position="230"/>
        <end position="256"/>
    </location>
</feature>
<evidence type="ECO:0000256" key="4">
    <source>
        <dbReference type="ARBA" id="ARBA00022692"/>
    </source>
</evidence>
<keyword evidence="5 7" id="KW-1133">Transmembrane helix</keyword>
<comment type="similarity">
    <text evidence="7">Belongs to the binding-protein-dependent transport system permease family.</text>
</comment>
<feature type="transmembrane region" description="Helical" evidence="7">
    <location>
        <begin position="104"/>
        <end position="126"/>
    </location>
</feature>
<gene>
    <name evidence="9" type="ORF">APZ00_02075</name>
</gene>
<dbReference type="PANTHER" id="PTHR43163:SF6">
    <property type="entry name" value="DIPEPTIDE TRANSPORT SYSTEM PERMEASE PROTEIN DPPB-RELATED"/>
    <property type="match status" value="1"/>
</dbReference>
<dbReference type="Pfam" id="PF00528">
    <property type="entry name" value="BPD_transp_1"/>
    <property type="match status" value="1"/>
</dbReference>
<keyword evidence="10" id="KW-1185">Reference proteome</keyword>
<dbReference type="InterPro" id="IPR000515">
    <property type="entry name" value="MetI-like"/>
</dbReference>
<dbReference type="Proteomes" id="UP000064921">
    <property type="component" value="Chromosome"/>
</dbReference>
<dbReference type="RefSeq" id="WP_058897931.1">
    <property type="nucleotide sequence ID" value="NZ_CP013068.1"/>
</dbReference>
<dbReference type="eggNOG" id="COG0601">
    <property type="taxonomic scope" value="Bacteria"/>
</dbReference>
<dbReference type="SUPFAM" id="SSF161098">
    <property type="entry name" value="MetI-like"/>
    <property type="match status" value="1"/>
</dbReference>
<dbReference type="EMBL" id="CP013068">
    <property type="protein sequence ID" value="ALV26011.1"/>
    <property type="molecule type" value="Genomic_DNA"/>
</dbReference>
<dbReference type="STRING" id="121719.APZ00_02075"/>
<feature type="transmembrane region" description="Helical" evidence="7">
    <location>
        <begin position="138"/>
        <end position="164"/>
    </location>
</feature>
<reference evidence="9 10" key="1">
    <citation type="submission" date="2015-10" db="EMBL/GenBank/DDBJ databases">
        <title>The world's first case of liver abscess caused by Pannonibacter phragmitetus.</title>
        <authorList>
            <person name="Ming D."/>
            <person name="Wang M."/>
            <person name="Zhou Y."/>
            <person name="Jiang T."/>
            <person name="Hu S."/>
        </authorList>
    </citation>
    <scope>NUCLEOTIDE SEQUENCE [LARGE SCALE GENOMIC DNA]</scope>
    <source>
        <strain evidence="9 10">31801</strain>
    </source>
</reference>
<sequence>MWTSIARRSGHSLFVLWAAFTLSFVLLQALPGDAVLIRFLGGDFGLTPDQLAELRVLYGADAPLWEQYLTTLKGFLTGNFGYSVISGTPVAAEIATTLPFTLKLAGLSLVAAVILALAIACLASLSRFQWLRSLLESLPSFLVSVPVFWLGIVLIQIFSFQLGWVPVINPGPVEKLLLPVLAIAVPVSAPLAQVLLRNIEEVSRRPFVKVARAKGASEAYILRRHVIGNAILPTLTIAGLLFGELVAGAVVTETVFGLNGLGRLAERSVRLQDTAVLQAIVVITAFAFLTINLAVDLIYPLADPRLKTARAPRRLTP</sequence>
<dbReference type="CDD" id="cd06261">
    <property type="entry name" value="TM_PBP2"/>
    <property type="match status" value="1"/>
</dbReference>
<dbReference type="GO" id="GO:0055085">
    <property type="term" value="P:transmembrane transport"/>
    <property type="evidence" value="ECO:0007669"/>
    <property type="project" value="InterPro"/>
</dbReference>
<evidence type="ECO:0000313" key="9">
    <source>
        <dbReference type="EMBL" id="ALV26011.1"/>
    </source>
</evidence>
<evidence type="ECO:0000313" key="10">
    <source>
        <dbReference type="Proteomes" id="UP000064921"/>
    </source>
</evidence>
<keyword evidence="6 7" id="KW-0472">Membrane</keyword>
<keyword evidence="3" id="KW-1003">Cell membrane</keyword>
<organism evidence="9 10">
    <name type="scientific">Pannonibacter phragmitetus</name>
    <dbReference type="NCBI Taxonomy" id="121719"/>
    <lineage>
        <taxon>Bacteria</taxon>
        <taxon>Pseudomonadati</taxon>
        <taxon>Pseudomonadota</taxon>
        <taxon>Alphaproteobacteria</taxon>
        <taxon>Hyphomicrobiales</taxon>
        <taxon>Stappiaceae</taxon>
        <taxon>Pannonibacter</taxon>
    </lineage>
</organism>
<evidence type="ECO:0000256" key="5">
    <source>
        <dbReference type="ARBA" id="ARBA00022989"/>
    </source>
</evidence>
<evidence type="ECO:0000256" key="3">
    <source>
        <dbReference type="ARBA" id="ARBA00022475"/>
    </source>
</evidence>
<keyword evidence="2 7" id="KW-0813">Transport</keyword>
<comment type="subcellular location">
    <subcellularLocation>
        <location evidence="1 7">Cell membrane</location>
        <topology evidence="1 7">Multi-pass membrane protein</topology>
    </subcellularLocation>
</comment>
<dbReference type="InterPro" id="IPR045621">
    <property type="entry name" value="BPD_transp_1_N"/>
</dbReference>
<dbReference type="PROSITE" id="PS50928">
    <property type="entry name" value="ABC_TM1"/>
    <property type="match status" value="1"/>
</dbReference>
<dbReference type="Gene3D" id="1.10.3720.10">
    <property type="entry name" value="MetI-like"/>
    <property type="match status" value="1"/>
</dbReference>
<accession>A0A0U3N3Z6</accession>
<keyword evidence="4 7" id="KW-0812">Transmembrane</keyword>
<evidence type="ECO:0000256" key="2">
    <source>
        <dbReference type="ARBA" id="ARBA00022448"/>
    </source>
</evidence>
<dbReference type="Pfam" id="PF19300">
    <property type="entry name" value="BPD_transp_1_N"/>
    <property type="match status" value="1"/>
</dbReference>
<evidence type="ECO:0000259" key="8">
    <source>
        <dbReference type="PROSITE" id="PS50928"/>
    </source>
</evidence>
<evidence type="ECO:0000256" key="7">
    <source>
        <dbReference type="RuleBase" id="RU363032"/>
    </source>
</evidence>
<proteinExistence type="inferred from homology"/>
<evidence type="ECO:0000256" key="1">
    <source>
        <dbReference type="ARBA" id="ARBA00004651"/>
    </source>
</evidence>
<name>A0A0U3N3Z6_9HYPH</name>
<dbReference type="GO" id="GO:0005886">
    <property type="term" value="C:plasma membrane"/>
    <property type="evidence" value="ECO:0007669"/>
    <property type="project" value="UniProtKB-SubCell"/>
</dbReference>
<dbReference type="PANTHER" id="PTHR43163">
    <property type="entry name" value="DIPEPTIDE TRANSPORT SYSTEM PERMEASE PROTEIN DPPB-RELATED"/>
    <property type="match status" value="1"/>
</dbReference>